<dbReference type="Pfam" id="PF07690">
    <property type="entry name" value="MFS_1"/>
    <property type="match status" value="1"/>
</dbReference>
<feature type="transmembrane region" description="Helical" evidence="5">
    <location>
        <begin position="208"/>
        <end position="225"/>
    </location>
</feature>
<feature type="transmembrane region" description="Helical" evidence="5">
    <location>
        <begin position="305"/>
        <end position="331"/>
    </location>
</feature>
<feature type="transmembrane region" description="Helical" evidence="5">
    <location>
        <begin position="435"/>
        <end position="452"/>
    </location>
</feature>
<evidence type="ECO:0000313" key="7">
    <source>
        <dbReference type="EMBL" id="KAH7026816.1"/>
    </source>
</evidence>
<dbReference type="InterPro" id="IPR036259">
    <property type="entry name" value="MFS_trans_sf"/>
</dbReference>
<keyword evidence="3 5" id="KW-1133">Transmembrane helix</keyword>
<evidence type="ECO:0000256" key="4">
    <source>
        <dbReference type="ARBA" id="ARBA00023136"/>
    </source>
</evidence>
<keyword evidence="2 5" id="KW-0812">Transmembrane</keyword>
<feature type="transmembrane region" description="Helical" evidence="5">
    <location>
        <begin position="392"/>
        <end position="414"/>
    </location>
</feature>
<gene>
    <name evidence="7" type="ORF">B0J12DRAFT_584866</name>
</gene>
<evidence type="ECO:0000259" key="6">
    <source>
        <dbReference type="PROSITE" id="PS50850"/>
    </source>
</evidence>
<comment type="caution">
    <text evidence="7">The sequence shown here is derived from an EMBL/GenBank/DDBJ whole genome shotgun (WGS) entry which is preliminary data.</text>
</comment>
<feature type="transmembrane region" description="Helical" evidence="5">
    <location>
        <begin position="142"/>
        <end position="164"/>
    </location>
</feature>
<keyword evidence="4 5" id="KW-0472">Membrane</keyword>
<keyword evidence="8" id="KW-1185">Reference proteome</keyword>
<dbReference type="SUPFAM" id="SSF103473">
    <property type="entry name" value="MFS general substrate transporter"/>
    <property type="match status" value="1"/>
</dbReference>
<dbReference type="PROSITE" id="PS50850">
    <property type="entry name" value="MFS"/>
    <property type="match status" value="1"/>
</dbReference>
<dbReference type="Gene3D" id="1.20.1250.20">
    <property type="entry name" value="MFS general substrate transporter like domains"/>
    <property type="match status" value="1"/>
</dbReference>
<feature type="transmembrane region" description="Helical" evidence="5">
    <location>
        <begin position="367"/>
        <end position="386"/>
    </location>
</feature>
<evidence type="ECO:0000256" key="5">
    <source>
        <dbReference type="SAM" id="Phobius"/>
    </source>
</evidence>
<feature type="transmembrane region" description="Helical" evidence="5">
    <location>
        <begin position="85"/>
        <end position="105"/>
    </location>
</feature>
<name>A0ABQ8FTX0_9PEZI</name>
<evidence type="ECO:0000313" key="8">
    <source>
        <dbReference type="Proteomes" id="UP000774617"/>
    </source>
</evidence>
<dbReference type="InterPro" id="IPR011701">
    <property type="entry name" value="MFS"/>
</dbReference>
<dbReference type="EMBL" id="JAGTJR010000055">
    <property type="protein sequence ID" value="KAH7026816.1"/>
    <property type="molecule type" value="Genomic_DNA"/>
</dbReference>
<accession>A0ABQ8FTX0</accession>
<dbReference type="Proteomes" id="UP000774617">
    <property type="component" value="Unassembled WGS sequence"/>
</dbReference>
<sequence length="495" mass="52220">MSPAASAEQTAPAPAPPERPQADGYCFLRHVLLLPYLPNAREQTLTCRIIVTSIVSVAAAAAPLGSTILMPALQPIAHHFDTSATMVNLSVALYSQAVAITPLWWSSLAEARGRRPVYLLSFLLFGIFNACCAVSATMPMFLAFRVLAGGAAASVQAVGAASVADVWELSHRGRAMSAFFLGPMLGPLVAPVLGGALSQRWGWRSTQWAMAVYSGLLWLAALVLLPETSATAARGGAGAGAGAAGPGQRRRRAWRRAADALVLPVKVVPLLRRPAVLAAVSYASVTFMSYYVLNISLETTFARPPYGFSSLVVGLMYVPAALGYVLAGVLGGRWTDRVRRRAAARRAQAREGEPDAARPQPQDVIGANAWLAAATYPAALLAYGWLAEKHVLWIAPCLATFFYGAGNMMAFNVSTIMLSELIRDRPSTGVALNNLVRNTLACGAAIVAGPLMDAIGNGWLFTAVAVICWASAVALLLLLRNGEAWGARGAVEPKG</sequence>
<reference evidence="7 8" key="1">
    <citation type="journal article" date="2021" name="Nat. Commun.">
        <title>Genetic determinants of endophytism in the Arabidopsis root mycobiome.</title>
        <authorList>
            <person name="Mesny F."/>
            <person name="Miyauchi S."/>
            <person name="Thiergart T."/>
            <person name="Pickel B."/>
            <person name="Atanasova L."/>
            <person name="Karlsson M."/>
            <person name="Huettel B."/>
            <person name="Barry K.W."/>
            <person name="Haridas S."/>
            <person name="Chen C."/>
            <person name="Bauer D."/>
            <person name="Andreopoulos W."/>
            <person name="Pangilinan J."/>
            <person name="LaButti K."/>
            <person name="Riley R."/>
            <person name="Lipzen A."/>
            <person name="Clum A."/>
            <person name="Drula E."/>
            <person name="Henrissat B."/>
            <person name="Kohler A."/>
            <person name="Grigoriev I.V."/>
            <person name="Martin F.M."/>
            <person name="Hacquard S."/>
        </authorList>
    </citation>
    <scope>NUCLEOTIDE SEQUENCE [LARGE SCALE GENOMIC DNA]</scope>
    <source>
        <strain evidence="7 8">MPI-SDFR-AT-0080</strain>
    </source>
</reference>
<organism evidence="7 8">
    <name type="scientific">Macrophomina phaseolina</name>
    <dbReference type="NCBI Taxonomy" id="35725"/>
    <lineage>
        <taxon>Eukaryota</taxon>
        <taxon>Fungi</taxon>
        <taxon>Dikarya</taxon>
        <taxon>Ascomycota</taxon>
        <taxon>Pezizomycotina</taxon>
        <taxon>Dothideomycetes</taxon>
        <taxon>Dothideomycetes incertae sedis</taxon>
        <taxon>Botryosphaeriales</taxon>
        <taxon>Botryosphaeriaceae</taxon>
        <taxon>Macrophomina</taxon>
    </lineage>
</organism>
<evidence type="ECO:0000256" key="1">
    <source>
        <dbReference type="ARBA" id="ARBA00004141"/>
    </source>
</evidence>
<proteinExistence type="predicted"/>
<feature type="transmembrane region" description="Helical" evidence="5">
    <location>
        <begin position="176"/>
        <end position="196"/>
    </location>
</feature>
<feature type="transmembrane region" description="Helical" evidence="5">
    <location>
        <begin position="458"/>
        <end position="479"/>
    </location>
</feature>
<evidence type="ECO:0000256" key="2">
    <source>
        <dbReference type="ARBA" id="ARBA00022692"/>
    </source>
</evidence>
<comment type="subcellular location">
    <subcellularLocation>
        <location evidence="1">Membrane</location>
        <topology evidence="1">Multi-pass membrane protein</topology>
    </subcellularLocation>
</comment>
<feature type="transmembrane region" description="Helical" evidence="5">
    <location>
        <begin position="117"/>
        <end position="136"/>
    </location>
</feature>
<dbReference type="InterPro" id="IPR020846">
    <property type="entry name" value="MFS_dom"/>
</dbReference>
<dbReference type="PANTHER" id="PTHR23502">
    <property type="entry name" value="MAJOR FACILITATOR SUPERFAMILY"/>
    <property type="match status" value="1"/>
</dbReference>
<evidence type="ECO:0000256" key="3">
    <source>
        <dbReference type="ARBA" id="ARBA00022989"/>
    </source>
</evidence>
<feature type="transmembrane region" description="Helical" evidence="5">
    <location>
        <begin position="49"/>
        <end position="73"/>
    </location>
</feature>
<dbReference type="PANTHER" id="PTHR23502:SF5">
    <property type="entry name" value="QUINIDINE RESISTANCE PROTEIN 3"/>
    <property type="match status" value="1"/>
</dbReference>
<protein>
    <submittedName>
        <fullName evidence="7">MFS multidrug transporter-like protein</fullName>
    </submittedName>
</protein>
<feature type="domain" description="Major facilitator superfamily (MFS) profile" evidence="6">
    <location>
        <begin position="51"/>
        <end position="483"/>
    </location>
</feature>
<feature type="transmembrane region" description="Helical" evidence="5">
    <location>
        <begin position="275"/>
        <end position="293"/>
    </location>
</feature>